<keyword evidence="4" id="KW-0378">Hydrolase</keyword>
<dbReference type="Pfam" id="PF00144">
    <property type="entry name" value="Beta-lactamase"/>
    <property type="match status" value="1"/>
</dbReference>
<keyword evidence="2" id="KW-0472">Membrane</keyword>
<dbReference type="EMBL" id="JACSQO010000006">
    <property type="protein sequence ID" value="MBD7944972.1"/>
    <property type="molecule type" value="Genomic_DNA"/>
</dbReference>
<comment type="caution">
    <text evidence="4">The sequence shown here is derived from an EMBL/GenBank/DDBJ whole genome shotgun (WGS) entry which is preliminary data.</text>
</comment>
<dbReference type="InterPro" id="IPR050491">
    <property type="entry name" value="AmpC-like"/>
</dbReference>
<dbReference type="PANTHER" id="PTHR46825">
    <property type="entry name" value="D-ALANYL-D-ALANINE-CARBOXYPEPTIDASE/ENDOPEPTIDASE AMPH"/>
    <property type="match status" value="1"/>
</dbReference>
<dbReference type="SUPFAM" id="SSF56601">
    <property type="entry name" value="beta-lactamase/transpeptidase-like"/>
    <property type="match status" value="1"/>
</dbReference>
<dbReference type="InterPro" id="IPR001466">
    <property type="entry name" value="Beta-lactam-related"/>
</dbReference>
<protein>
    <submittedName>
        <fullName evidence="4">Serine hydrolase</fullName>
    </submittedName>
</protein>
<keyword evidence="5" id="KW-1185">Reference proteome</keyword>
<accession>A0ABR8RB01</accession>
<dbReference type="RefSeq" id="WP_191697371.1">
    <property type="nucleotide sequence ID" value="NZ_JACSQO010000006.1"/>
</dbReference>
<organism evidence="4 5">
    <name type="scientific">Psychrobacillus faecigallinarum</name>
    <dbReference type="NCBI Taxonomy" id="2762235"/>
    <lineage>
        <taxon>Bacteria</taxon>
        <taxon>Bacillati</taxon>
        <taxon>Bacillota</taxon>
        <taxon>Bacilli</taxon>
        <taxon>Bacillales</taxon>
        <taxon>Bacillaceae</taxon>
        <taxon>Psychrobacillus</taxon>
    </lineage>
</organism>
<evidence type="ECO:0000313" key="4">
    <source>
        <dbReference type="EMBL" id="MBD7944972.1"/>
    </source>
</evidence>
<evidence type="ECO:0000256" key="2">
    <source>
        <dbReference type="ARBA" id="ARBA00023136"/>
    </source>
</evidence>
<evidence type="ECO:0000313" key="5">
    <source>
        <dbReference type="Proteomes" id="UP000640786"/>
    </source>
</evidence>
<evidence type="ECO:0000256" key="1">
    <source>
        <dbReference type="ARBA" id="ARBA00004370"/>
    </source>
</evidence>
<sequence>MKNSIDQQIILAQRESQFSGSIFVKQGKSTLAECSFGYANRSEELSNIADTRYGIASGCKIFTAVAVSQLVEAGKLYFDQKLKDCLSYNFPYFDESITIHHLLTHTSGIPDYFDEEIMEDFEELWIDKPMYHMRKLEDFLPFFQEGKMKFNPGERFHYNNAGYILLGLIIEQASGLSFQQYIEKNIFEKAGMKSSGYFAMDALPKNTALGYIDKADGTWKTNIYSIPVQGGADGGAFITAADMVLFWEALLDNTFLSEKTTSALLYPHVQEQDDDYYGYGVCIKKSGNNIKKYHVMGYDPGVSFHSAYYPAQQIKLAVCSNKSKGAFAMLKVIEQTQEL</sequence>
<dbReference type="InterPro" id="IPR012338">
    <property type="entry name" value="Beta-lactam/transpept-like"/>
</dbReference>
<dbReference type="Proteomes" id="UP000640786">
    <property type="component" value="Unassembled WGS sequence"/>
</dbReference>
<gene>
    <name evidence="4" type="ORF">H9650_12680</name>
</gene>
<evidence type="ECO:0000259" key="3">
    <source>
        <dbReference type="Pfam" id="PF00144"/>
    </source>
</evidence>
<dbReference type="PANTHER" id="PTHR46825:SF11">
    <property type="entry name" value="PENICILLIN-BINDING PROTEIN 4"/>
    <property type="match status" value="1"/>
</dbReference>
<proteinExistence type="predicted"/>
<feature type="domain" description="Beta-lactamase-related" evidence="3">
    <location>
        <begin position="23"/>
        <end position="326"/>
    </location>
</feature>
<comment type="subcellular location">
    <subcellularLocation>
        <location evidence="1">Membrane</location>
    </subcellularLocation>
</comment>
<name>A0ABR8RB01_9BACI</name>
<dbReference type="GO" id="GO:0016787">
    <property type="term" value="F:hydrolase activity"/>
    <property type="evidence" value="ECO:0007669"/>
    <property type="project" value="UniProtKB-KW"/>
</dbReference>
<dbReference type="Gene3D" id="3.40.710.10">
    <property type="entry name" value="DD-peptidase/beta-lactamase superfamily"/>
    <property type="match status" value="1"/>
</dbReference>
<reference evidence="4 5" key="1">
    <citation type="submission" date="2020-08" db="EMBL/GenBank/DDBJ databases">
        <title>A Genomic Blueprint of the Chicken Gut Microbiome.</title>
        <authorList>
            <person name="Gilroy R."/>
            <person name="Ravi A."/>
            <person name="Getino M."/>
            <person name="Pursley I."/>
            <person name="Horton D.L."/>
            <person name="Alikhan N.-F."/>
            <person name="Baker D."/>
            <person name="Gharbi K."/>
            <person name="Hall N."/>
            <person name="Watson M."/>
            <person name="Adriaenssens E.M."/>
            <person name="Foster-Nyarko E."/>
            <person name="Jarju S."/>
            <person name="Secka A."/>
            <person name="Antonio M."/>
            <person name="Oren A."/>
            <person name="Chaudhuri R."/>
            <person name="La Ragione R.M."/>
            <person name="Hildebrand F."/>
            <person name="Pallen M.J."/>
        </authorList>
    </citation>
    <scope>NUCLEOTIDE SEQUENCE [LARGE SCALE GENOMIC DNA]</scope>
    <source>
        <strain evidence="4 5">Sa2BUA9</strain>
    </source>
</reference>